<evidence type="ECO:0000313" key="5">
    <source>
        <dbReference type="EMBL" id="CAD7447216.1"/>
    </source>
</evidence>
<reference evidence="5" key="1">
    <citation type="submission" date="2020-11" db="EMBL/GenBank/DDBJ databases">
        <authorList>
            <person name="Tran Van P."/>
        </authorList>
    </citation>
    <scope>NUCLEOTIDE SEQUENCE</scope>
</reference>
<keyword evidence="3" id="KW-0677">Repeat</keyword>
<dbReference type="SUPFAM" id="SSF50249">
    <property type="entry name" value="Nucleic acid-binding proteins"/>
    <property type="match status" value="1"/>
</dbReference>
<proteinExistence type="predicted"/>
<dbReference type="EMBL" id="OD568667">
    <property type="protein sequence ID" value="CAD7447216.1"/>
    <property type="molecule type" value="Genomic_DNA"/>
</dbReference>
<protein>
    <submittedName>
        <fullName evidence="5">Uncharacterized protein</fullName>
    </submittedName>
</protein>
<dbReference type="Gene3D" id="2.40.50.140">
    <property type="entry name" value="Nucleic acid-binding proteins"/>
    <property type="match status" value="1"/>
</dbReference>
<evidence type="ECO:0000256" key="2">
    <source>
        <dbReference type="ARBA" id="ARBA00022490"/>
    </source>
</evidence>
<evidence type="ECO:0000256" key="3">
    <source>
        <dbReference type="ARBA" id="ARBA00022737"/>
    </source>
</evidence>
<dbReference type="GO" id="GO:0005737">
    <property type="term" value="C:cytoplasm"/>
    <property type="evidence" value="ECO:0007669"/>
    <property type="project" value="UniProtKB-SubCell"/>
</dbReference>
<keyword evidence="2" id="KW-0963">Cytoplasm</keyword>
<dbReference type="PANTHER" id="PTHR12913:SF1">
    <property type="entry name" value="COLD SHOCK DOMAIN-CONTAINING PROTEIN E1"/>
    <property type="match status" value="1"/>
</dbReference>
<dbReference type="AlphaFoldDB" id="A0A7R9I5E6"/>
<comment type="subcellular location">
    <subcellularLocation>
        <location evidence="1">Cytoplasm</location>
    </subcellularLocation>
</comment>
<dbReference type="GO" id="GO:0003723">
    <property type="term" value="F:RNA binding"/>
    <property type="evidence" value="ECO:0007669"/>
    <property type="project" value="UniProtKB-KW"/>
</dbReference>
<dbReference type="PANTHER" id="PTHR12913">
    <property type="entry name" value="UNR PROTEIN N-RAS UPSTREAM GENE PROTEIN"/>
    <property type="match status" value="1"/>
</dbReference>
<evidence type="ECO:0000256" key="1">
    <source>
        <dbReference type="ARBA" id="ARBA00004496"/>
    </source>
</evidence>
<organism evidence="5">
    <name type="scientific">Timema bartmani</name>
    <dbReference type="NCBI Taxonomy" id="61472"/>
    <lineage>
        <taxon>Eukaryota</taxon>
        <taxon>Metazoa</taxon>
        <taxon>Ecdysozoa</taxon>
        <taxon>Arthropoda</taxon>
        <taxon>Hexapoda</taxon>
        <taxon>Insecta</taxon>
        <taxon>Pterygota</taxon>
        <taxon>Neoptera</taxon>
        <taxon>Polyneoptera</taxon>
        <taxon>Phasmatodea</taxon>
        <taxon>Timematodea</taxon>
        <taxon>Timematoidea</taxon>
        <taxon>Timematidae</taxon>
        <taxon>Timema</taxon>
    </lineage>
</organism>
<accession>A0A7R9I5E6</accession>
<sequence>MSRDVMSDRWLVSCFFGLSLGVTSEDWMLHTPGGGPLESLCPCLPSKLCPRIFGKTREDILLFGHLPICMDSREVRCCGASVDVENQEPIASASQDNYMLGKDIGEMKIETLRETIDEKDYLTESGAVAFDADSKQRFMGTQDNESTLNANPHQANNNSHIDMSNNTHALTENKRTHEMKIAFVNIDSHNRTTSPSKGRSNKPMDQSVVKLEAERLRGHVVCEPVSDQDAKERRGWIMHENRGNTYFLFFGQAGVTSDTQLFAGDEVTFQRATYKLGEQGAVELRLVQRAFTCLGIVSCIKDSLGYIERADLPKEVVFYFSDVRLVADSLKVEEEVGFTVKGRNGREKATGITRVEPGTVIIEDVCVKSLRGKVVQTLERAPPGTTMVRFAIRHRMNATQR</sequence>
<evidence type="ECO:0000256" key="4">
    <source>
        <dbReference type="ARBA" id="ARBA00022884"/>
    </source>
</evidence>
<name>A0A7R9I5E6_9NEOP</name>
<gene>
    <name evidence="5" type="ORF">TBIB3V08_LOCUS9532</name>
</gene>
<keyword evidence="4" id="KW-0694">RNA-binding</keyword>
<dbReference type="InterPro" id="IPR012340">
    <property type="entry name" value="NA-bd_OB-fold"/>
</dbReference>